<dbReference type="Proteomes" id="UP000292447">
    <property type="component" value="Chromosome I"/>
</dbReference>
<evidence type="ECO:0000256" key="2">
    <source>
        <dbReference type="SAM" id="MobiDB-lite"/>
    </source>
</evidence>
<feature type="compositionally biased region" description="Polar residues" evidence="2">
    <location>
        <begin position="86"/>
        <end position="100"/>
    </location>
</feature>
<feature type="region of interest" description="Disordered" evidence="2">
    <location>
        <begin position="1"/>
        <end position="21"/>
    </location>
</feature>
<feature type="coiled-coil region" evidence="1">
    <location>
        <begin position="492"/>
        <end position="519"/>
    </location>
</feature>
<accession>A0A4P6XM28</accession>
<sequence length="527" mass="59865">MLDPESFMKNSPFRVTHTNSYNLSNTTPELLKFQLQEQSRAQLEQTQVPDSLFAGSAFNNHLQNILNDNPPTLDDDHDTTDNSLHCSHNSAPSTPNSDISDSWKAVADQKDLNYSNMRVLIENSVFDTSRISPQSLLSLAKLKRVKQSIAEKTEMKQYLQLKCLLSSQFCATLLPTPEAPPSDVDPLLLLKILKQLSDLQLQMIKVTQELDQLELQLKNHNLFCLVSGYIEDVRLSSSSRSDALDGRASRVSGCTDAESQRFFEELFSHIVSLAAQKNVSLPDYSSSSTDTLRERISWASDCISALAAVSSLPSSATNEESFQMGADDESLVKDHSFLSLSPYKIYKKDESLEKILSEYKLALNDLKFSQEYFSKEYEYLKENSLKTILDYRRKNAYLEKELSRLREQPSDHLQSRESLKAKDREIYRLRRELNSLKIEVLGDKSPRASTAVNSSLLSSLESETQDERASNPMVSPSRLKATSTAILRKEFKKIVEDIQDQYEIELEEERAKRRLLELQMLSASVEK</sequence>
<dbReference type="EMBL" id="CP034456">
    <property type="protein sequence ID" value="QBM86644.1"/>
    <property type="molecule type" value="Genomic_DNA"/>
</dbReference>
<proteinExistence type="predicted"/>
<keyword evidence="4" id="KW-1185">Reference proteome</keyword>
<evidence type="ECO:0000313" key="3">
    <source>
        <dbReference type="EMBL" id="QBM86644.1"/>
    </source>
</evidence>
<evidence type="ECO:0000256" key="1">
    <source>
        <dbReference type="SAM" id="Coils"/>
    </source>
</evidence>
<organism evidence="3 4">
    <name type="scientific">Metschnikowia aff. pulcherrima</name>
    <dbReference type="NCBI Taxonomy" id="2163413"/>
    <lineage>
        <taxon>Eukaryota</taxon>
        <taxon>Fungi</taxon>
        <taxon>Dikarya</taxon>
        <taxon>Ascomycota</taxon>
        <taxon>Saccharomycotina</taxon>
        <taxon>Pichiomycetes</taxon>
        <taxon>Metschnikowiaceae</taxon>
        <taxon>Metschnikowia</taxon>
    </lineage>
</organism>
<reference evidence="4" key="1">
    <citation type="submission" date="2019-03" db="EMBL/GenBank/DDBJ databases">
        <title>Snf2 controls pulcherriminic acid biosynthesis and connects pigmentation and antifungal activity of the yeast Metschnikowia pulcherrima.</title>
        <authorList>
            <person name="Gore-Lloyd D."/>
            <person name="Sumann I."/>
            <person name="Brachmann A.O."/>
            <person name="Schneeberger K."/>
            <person name="Ortiz-Merino R.A."/>
            <person name="Moreno-Beltran M."/>
            <person name="Schlaefli M."/>
            <person name="Kirner P."/>
            <person name="Santos Kron A."/>
            <person name="Wolfe K.H."/>
            <person name="Piel J."/>
            <person name="Ahrens C.H."/>
            <person name="Henk D."/>
            <person name="Freimoser F.M."/>
        </authorList>
    </citation>
    <scope>NUCLEOTIDE SEQUENCE [LARGE SCALE GENOMIC DNA]</scope>
    <source>
        <strain evidence="4">APC 1.2</strain>
    </source>
</reference>
<gene>
    <name evidence="3" type="ORF">METSCH_A12900</name>
</gene>
<feature type="region of interest" description="Disordered" evidence="2">
    <location>
        <begin position="458"/>
        <end position="477"/>
    </location>
</feature>
<dbReference type="STRING" id="2163413.A0A4P6XM28"/>
<dbReference type="AlphaFoldDB" id="A0A4P6XM28"/>
<keyword evidence="1" id="KW-0175">Coiled coil</keyword>
<feature type="region of interest" description="Disordered" evidence="2">
    <location>
        <begin position="64"/>
        <end position="101"/>
    </location>
</feature>
<feature type="coiled-coil region" evidence="1">
    <location>
        <begin position="388"/>
        <end position="439"/>
    </location>
</feature>
<protein>
    <submittedName>
        <fullName evidence="3">Uncharacterized protein</fullName>
    </submittedName>
</protein>
<name>A0A4P6XM28_9ASCO</name>
<evidence type="ECO:0000313" key="4">
    <source>
        <dbReference type="Proteomes" id="UP000292447"/>
    </source>
</evidence>